<dbReference type="PANTHER" id="PTHR23077">
    <property type="entry name" value="AAA-FAMILY ATPASE"/>
    <property type="match status" value="1"/>
</dbReference>
<dbReference type="Gene3D" id="3.40.50.300">
    <property type="entry name" value="P-loop containing nucleotide triphosphate hydrolases"/>
    <property type="match status" value="1"/>
</dbReference>
<dbReference type="GO" id="GO:0005524">
    <property type="term" value="F:ATP binding"/>
    <property type="evidence" value="ECO:0007669"/>
    <property type="project" value="UniProtKB-KW"/>
</dbReference>
<evidence type="ECO:0000313" key="7">
    <source>
        <dbReference type="Proteomes" id="UP001428341"/>
    </source>
</evidence>
<keyword evidence="3 4" id="KW-0067">ATP-binding</keyword>
<dbReference type="InterPro" id="IPR003960">
    <property type="entry name" value="ATPase_AAA_CS"/>
</dbReference>
<dbReference type="InterPro" id="IPR027417">
    <property type="entry name" value="P-loop_NTPase"/>
</dbReference>
<dbReference type="FunFam" id="1.10.8.60:FF:000038">
    <property type="entry name" value="spermatogenesis-associated protein 5-like protein 1"/>
    <property type="match status" value="1"/>
</dbReference>
<evidence type="ECO:0000259" key="5">
    <source>
        <dbReference type="SMART" id="SM00382"/>
    </source>
</evidence>
<comment type="similarity">
    <text evidence="1 4">Belongs to the AAA ATPase family.</text>
</comment>
<dbReference type="GO" id="GO:0016887">
    <property type="term" value="F:ATP hydrolysis activity"/>
    <property type="evidence" value="ECO:0007669"/>
    <property type="project" value="InterPro"/>
</dbReference>
<dbReference type="InterPro" id="IPR041569">
    <property type="entry name" value="AAA_lid_3"/>
</dbReference>
<dbReference type="InterPro" id="IPR050168">
    <property type="entry name" value="AAA_ATPase_domain"/>
</dbReference>
<dbReference type="EMBL" id="JBCGBO010000006">
    <property type="protein sequence ID" value="KAK9194364.1"/>
    <property type="molecule type" value="Genomic_DNA"/>
</dbReference>
<dbReference type="Gene3D" id="1.10.8.60">
    <property type="match status" value="1"/>
</dbReference>
<evidence type="ECO:0000313" key="6">
    <source>
        <dbReference type="EMBL" id="KAK9194364.1"/>
    </source>
</evidence>
<dbReference type="PANTHER" id="PTHR23077:SF27">
    <property type="entry name" value="ATPASE FAMILY GENE 2 PROTEIN HOMOLOG A"/>
    <property type="match status" value="1"/>
</dbReference>
<comment type="caution">
    <text evidence="6">The sequence shown here is derived from an EMBL/GenBank/DDBJ whole genome shotgun (WGS) entry which is preliminary data.</text>
</comment>
<dbReference type="GO" id="GO:0009507">
    <property type="term" value="C:chloroplast"/>
    <property type="evidence" value="ECO:0007669"/>
    <property type="project" value="TreeGrafter"/>
</dbReference>
<keyword evidence="2 4" id="KW-0547">Nucleotide-binding</keyword>
<dbReference type="SUPFAM" id="SSF52540">
    <property type="entry name" value="P-loop containing nucleoside triphosphate hydrolases"/>
    <property type="match status" value="1"/>
</dbReference>
<evidence type="ECO:0000256" key="4">
    <source>
        <dbReference type="RuleBase" id="RU003651"/>
    </source>
</evidence>
<feature type="domain" description="AAA+ ATPase" evidence="5">
    <location>
        <begin position="21"/>
        <end position="159"/>
    </location>
</feature>
<dbReference type="FunFam" id="3.40.50.300:FF:000661">
    <property type="entry name" value="calmodulin-interacting protein 111 isoform X1"/>
    <property type="match status" value="1"/>
</dbReference>
<dbReference type="AlphaFoldDB" id="A0AAP0M7T2"/>
<dbReference type="InterPro" id="IPR003959">
    <property type="entry name" value="ATPase_AAA_core"/>
</dbReference>
<dbReference type="CDD" id="cd19511">
    <property type="entry name" value="RecA-like_CDC48_r2-like"/>
    <property type="match status" value="1"/>
</dbReference>
<dbReference type="Pfam" id="PF17862">
    <property type="entry name" value="AAA_lid_3"/>
    <property type="match status" value="1"/>
</dbReference>
<name>A0AAP0M7T2_9ROSI</name>
<evidence type="ECO:0000256" key="1">
    <source>
        <dbReference type="ARBA" id="ARBA00006914"/>
    </source>
</evidence>
<organism evidence="6 7">
    <name type="scientific">Citrus x changshan-huyou</name>
    <dbReference type="NCBI Taxonomy" id="2935761"/>
    <lineage>
        <taxon>Eukaryota</taxon>
        <taxon>Viridiplantae</taxon>
        <taxon>Streptophyta</taxon>
        <taxon>Embryophyta</taxon>
        <taxon>Tracheophyta</taxon>
        <taxon>Spermatophyta</taxon>
        <taxon>Magnoliopsida</taxon>
        <taxon>eudicotyledons</taxon>
        <taxon>Gunneridae</taxon>
        <taxon>Pentapetalae</taxon>
        <taxon>rosids</taxon>
        <taxon>malvids</taxon>
        <taxon>Sapindales</taxon>
        <taxon>Rutaceae</taxon>
        <taxon>Aurantioideae</taxon>
        <taxon>Citrus</taxon>
    </lineage>
</organism>
<dbReference type="PROSITE" id="PS00674">
    <property type="entry name" value="AAA"/>
    <property type="match status" value="1"/>
</dbReference>
<evidence type="ECO:0000256" key="3">
    <source>
        <dbReference type="ARBA" id="ARBA00022840"/>
    </source>
</evidence>
<accession>A0AAP0M7T2</accession>
<keyword evidence="7" id="KW-1185">Reference proteome</keyword>
<sequence>MEAVEWPQKHQEAFKRIGTRPPTGILMFGPPGCSKTLMARAVASEAGLNFLAVKGPELFSKWVGESEKAVRSLFAKARANAPSIIFFDEIDGLAAIRGKESDGVSVSDRVMSQLLVELDGLHQRVNVTVIAATNRPDKIDPALLRPGRFDRLLYVGPPNETDREEIFRIHLRKIPCSSDVNIRELACLSEGCTGADISLICREAAISAIEENLDASRITMQHLKTAIRHVQPSEIHSYKELSAKFQRLVHSNAEADESGYQLRPSKSIGLNMWSLIKSIALFLCRFPAGLSQSESGSSG</sequence>
<dbReference type="Proteomes" id="UP001428341">
    <property type="component" value="Unassembled WGS sequence"/>
</dbReference>
<reference evidence="6 7" key="1">
    <citation type="submission" date="2024-05" db="EMBL/GenBank/DDBJ databases">
        <title>Haplotype-resolved chromosome-level genome assembly of Huyou (Citrus changshanensis).</title>
        <authorList>
            <person name="Miao C."/>
            <person name="Chen W."/>
            <person name="Wu Y."/>
            <person name="Wang L."/>
            <person name="Zhao S."/>
            <person name="Grierson D."/>
            <person name="Xu C."/>
            <person name="Chen K."/>
        </authorList>
    </citation>
    <scope>NUCLEOTIDE SEQUENCE [LARGE SCALE GENOMIC DNA]</scope>
    <source>
        <strain evidence="6">01-14</strain>
        <tissue evidence="6">Leaf</tissue>
    </source>
</reference>
<gene>
    <name evidence="6" type="ORF">WN944_005069</name>
</gene>
<proteinExistence type="inferred from homology"/>
<dbReference type="SMART" id="SM00382">
    <property type="entry name" value="AAA"/>
    <property type="match status" value="1"/>
</dbReference>
<evidence type="ECO:0000256" key="2">
    <source>
        <dbReference type="ARBA" id="ARBA00022741"/>
    </source>
</evidence>
<dbReference type="Pfam" id="PF00004">
    <property type="entry name" value="AAA"/>
    <property type="match status" value="1"/>
</dbReference>
<protein>
    <recommendedName>
        <fullName evidence="5">AAA+ ATPase domain-containing protein</fullName>
    </recommendedName>
</protein>
<dbReference type="InterPro" id="IPR003593">
    <property type="entry name" value="AAA+_ATPase"/>
</dbReference>